<keyword evidence="4" id="KW-1185">Reference proteome</keyword>
<dbReference type="EMBL" id="SJPO01000009">
    <property type="protein sequence ID" value="TWT73857.1"/>
    <property type="molecule type" value="Genomic_DNA"/>
</dbReference>
<evidence type="ECO:0000313" key="3">
    <source>
        <dbReference type="EMBL" id="TWT73857.1"/>
    </source>
</evidence>
<dbReference type="Proteomes" id="UP000318478">
    <property type="component" value="Unassembled WGS sequence"/>
</dbReference>
<dbReference type="OrthoDB" id="9789209at2"/>
<proteinExistence type="predicted"/>
<evidence type="ECO:0000256" key="2">
    <source>
        <dbReference type="SAM" id="Phobius"/>
    </source>
</evidence>
<protein>
    <submittedName>
        <fullName evidence="3">Succinate dehydrogenase cytochrome b558 subunit</fullName>
    </submittedName>
</protein>
<feature type="transmembrane region" description="Helical" evidence="2">
    <location>
        <begin position="111"/>
        <end position="131"/>
    </location>
</feature>
<dbReference type="Gene3D" id="1.20.1300.10">
    <property type="entry name" value="Fumarate reductase/succinate dehydrogenase, transmembrane subunit"/>
    <property type="match status" value="1"/>
</dbReference>
<feature type="region of interest" description="Disordered" evidence="1">
    <location>
        <begin position="258"/>
        <end position="277"/>
    </location>
</feature>
<accession>A0A5C5YDN6</accession>
<evidence type="ECO:0000313" key="4">
    <source>
        <dbReference type="Proteomes" id="UP000318478"/>
    </source>
</evidence>
<organism evidence="3 4">
    <name type="scientific">Posidoniimonas polymericola</name>
    <dbReference type="NCBI Taxonomy" id="2528002"/>
    <lineage>
        <taxon>Bacteria</taxon>
        <taxon>Pseudomonadati</taxon>
        <taxon>Planctomycetota</taxon>
        <taxon>Planctomycetia</taxon>
        <taxon>Pirellulales</taxon>
        <taxon>Lacipirellulaceae</taxon>
        <taxon>Posidoniimonas</taxon>
    </lineage>
</organism>
<feature type="transmembrane region" description="Helical" evidence="2">
    <location>
        <begin position="68"/>
        <end position="90"/>
    </location>
</feature>
<gene>
    <name evidence="3" type="primary">sdhC</name>
    <name evidence="3" type="ORF">Pla123a_37510</name>
</gene>
<dbReference type="RefSeq" id="WP_146589712.1">
    <property type="nucleotide sequence ID" value="NZ_SJPO01000009.1"/>
</dbReference>
<comment type="caution">
    <text evidence="3">The sequence shown here is derived from an EMBL/GenBank/DDBJ whole genome shotgun (WGS) entry which is preliminary data.</text>
</comment>
<dbReference type="SUPFAM" id="SSF81343">
    <property type="entry name" value="Fumarate reductase respiratory complex transmembrane subunits"/>
    <property type="match status" value="1"/>
</dbReference>
<feature type="transmembrane region" description="Helical" evidence="2">
    <location>
        <begin position="166"/>
        <end position="190"/>
    </location>
</feature>
<keyword evidence="2" id="KW-1133">Transmembrane helix</keyword>
<name>A0A5C5YDN6_9BACT</name>
<feature type="transmembrane region" description="Helical" evidence="2">
    <location>
        <begin position="21"/>
        <end position="42"/>
    </location>
</feature>
<dbReference type="InterPro" id="IPR016002">
    <property type="entry name" value="Succ_DH_cyt_b558_Firmicute"/>
</dbReference>
<evidence type="ECO:0000256" key="1">
    <source>
        <dbReference type="SAM" id="MobiDB-lite"/>
    </source>
</evidence>
<reference evidence="3 4" key="1">
    <citation type="submission" date="2019-02" db="EMBL/GenBank/DDBJ databases">
        <title>Deep-cultivation of Planctomycetes and their phenomic and genomic characterization uncovers novel biology.</title>
        <authorList>
            <person name="Wiegand S."/>
            <person name="Jogler M."/>
            <person name="Boedeker C."/>
            <person name="Pinto D."/>
            <person name="Vollmers J."/>
            <person name="Rivas-Marin E."/>
            <person name="Kohn T."/>
            <person name="Peeters S.H."/>
            <person name="Heuer A."/>
            <person name="Rast P."/>
            <person name="Oberbeckmann S."/>
            <person name="Bunk B."/>
            <person name="Jeske O."/>
            <person name="Meyerdierks A."/>
            <person name="Storesund J.E."/>
            <person name="Kallscheuer N."/>
            <person name="Luecker S."/>
            <person name="Lage O.M."/>
            <person name="Pohl T."/>
            <person name="Merkel B.J."/>
            <person name="Hornburger P."/>
            <person name="Mueller R.-W."/>
            <person name="Bruemmer F."/>
            <person name="Labrenz M."/>
            <person name="Spormann A.M."/>
            <person name="Op Den Camp H."/>
            <person name="Overmann J."/>
            <person name="Amann R."/>
            <person name="Jetten M.S.M."/>
            <person name="Mascher T."/>
            <person name="Medema M.H."/>
            <person name="Devos D.P."/>
            <person name="Kaster A.-K."/>
            <person name="Ovreas L."/>
            <person name="Rohde M."/>
            <person name="Galperin M.Y."/>
            <person name="Jogler C."/>
        </authorList>
    </citation>
    <scope>NUCLEOTIDE SEQUENCE [LARGE SCALE GENOMIC DNA]</scope>
    <source>
        <strain evidence="3 4">Pla123a</strain>
    </source>
</reference>
<dbReference type="GO" id="GO:0016020">
    <property type="term" value="C:membrane"/>
    <property type="evidence" value="ECO:0007669"/>
    <property type="project" value="InterPro"/>
</dbReference>
<dbReference type="AlphaFoldDB" id="A0A5C5YDN6"/>
<sequence length="277" mass="30282">MADSSLSFLQRHEFLIRRLHSLSGLIPVGAFMCVHLLVNASVLNSAETFQNNVYLIHSGDKLLPLVEWTFIFLPILFHAVVGVVIIKGGLPNNSNYRYGANWRYAMQRATGMIAFVFIMAHVFHTHGWFHFDAWRDMAKSLGGAAFAPFNAASTLKVAMSGVVVPVLYAIGVLSCVFHLANGIWTMGITWGAWTTPKAQSRALVICSGFGVLLAVVGMSALWGATNPATASGDTSVEAIRESEDRMYEARVEAGSIMPNEHKRYHDPTADAGEAEDH</sequence>
<keyword evidence="2" id="KW-0812">Transmembrane</keyword>
<dbReference type="InterPro" id="IPR034804">
    <property type="entry name" value="SQR/QFR_C/D"/>
</dbReference>
<keyword evidence="2" id="KW-0472">Membrane</keyword>
<dbReference type="CDD" id="cd03497">
    <property type="entry name" value="SQR_TypeB_1_TM"/>
    <property type="match status" value="1"/>
</dbReference>
<feature type="compositionally biased region" description="Basic and acidic residues" evidence="1">
    <location>
        <begin position="259"/>
        <end position="268"/>
    </location>
</feature>
<feature type="transmembrane region" description="Helical" evidence="2">
    <location>
        <begin position="202"/>
        <end position="224"/>
    </location>
</feature>